<dbReference type="RefSeq" id="WP_173493023.1">
    <property type="nucleotide sequence ID" value="NZ_CP054056.1"/>
</dbReference>
<name>A0A7D4PWM0_9MICO</name>
<dbReference type="InterPro" id="IPR029056">
    <property type="entry name" value="Ribokinase-like"/>
</dbReference>
<dbReference type="PANTHER" id="PTHR10584:SF167">
    <property type="entry name" value="PFKB DOMAIN PROTEIN"/>
    <property type="match status" value="1"/>
</dbReference>
<dbReference type="Gene3D" id="3.40.1190.20">
    <property type="match status" value="1"/>
</dbReference>
<dbReference type="Proteomes" id="UP000501003">
    <property type="component" value="Chromosome"/>
</dbReference>
<evidence type="ECO:0000256" key="2">
    <source>
        <dbReference type="ARBA" id="ARBA00022679"/>
    </source>
</evidence>
<gene>
    <name evidence="5" type="ORF">HRU87_00480</name>
</gene>
<dbReference type="GO" id="GO:0016301">
    <property type="term" value="F:kinase activity"/>
    <property type="evidence" value="ECO:0007669"/>
    <property type="project" value="UniProtKB-KW"/>
</dbReference>
<evidence type="ECO:0000256" key="1">
    <source>
        <dbReference type="ARBA" id="ARBA00010688"/>
    </source>
</evidence>
<dbReference type="InterPro" id="IPR002173">
    <property type="entry name" value="Carboh/pur_kinase_PfkB_CS"/>
</dbReference>
<evidence type="ECO:0000259" key="4">
    <source>
        <dbReference type="Pfam" id="PF00294"/>
    </source>
</evidence>
<dbReference type="KEGG" id="aqg:HRU87_00480"/>
<dbReference type="Pfam" id="PF00294">
    <property type="entry name" value="PfkB"/>
    <property type="match status" value="1"/>
</dbReference>
<comment type="similarity">
    <text evidence="1">Belongs to the carbohydrate kinase PfkB family.</text>
</comment>
<dbReference type="EMBL" id="CP054056">
    <property type="protein sequence ID" value="QKJ24724.1"/>
    <property type="molecule type" value="Genomic_DNA"/>
</dbReference>
<feature type="domain" description="Carbohydrate kinase PfkB" evidence="4">
    <location>
        <begin position="1"/>
        <end position="284"/>
    </location>
</feature>
<dbReference type="SUPFAM" id="SSF53613">
    <property type="entry name" value="Ribokinase-like"/>
    <property type="match status" value="1"/>
</dbReference>
<evidence type="ECO:0000313" key="5">
    <source>
        <dbReference type="EMBL" id="QKJ24724.1"/>
    </source>
</evidence>
<keyword evidence="3 5" id="KW-0418">Kinase</keyword>
<evidence type="ECO:0000256" key="3">
    <source>
        <dbReference type="ARBA" id="ARBA00022777"/>
    </source>
</evidence>
<keyword evidence="2" id="KW-0808">Transferase</keyword>
<organism evidence="5 6">
    <name type="scientific">Aquiluna borgnonia</name>
    <dbReference type="NCBI Taxonomy" id="2499157"/>
    <lineage>
        <taxon>Bacteria</taxon>
        <taxon>Bacillati</taxon>
        <taxon>Actinomycetota</taxon>
        <taxon>Actinomycetes</taxon>
        <taxon>Micrococcales</taxon>
        <taxon>Microbacteriaceae</taxon>
        <taxon>Luna cluster</taxon>
        <taxon>Luna-1 subcluster</taxon>
        <taxon>Aquiluna</taxon>
    </lineage>
</organism>
<dbReference type="PANTHER" id="PTHR10584">
    <property type="entry name" value="SUGAR KINASE"/>
    <property type="match status" value="1"/>
</dbReference>
<dbReference type="PROSITE" id="PS00583">
    <property type="entry name" value="PFKB_KINASES_1"/>
    <property type="match status" value="1"/>
</dbReference>
<dbReference type="AlphaFoldDB" id="A0A7D4PWM0"/>
<keyword evidence="6" id="KW-1185">Reference proteome</keyword>
<dbReference type="GO" id="GO:0006796">
    <property type="term" value="P:phosphate-containing compound metabolic process"/>
    <property type="evidence" value="ECO:0007669"/>
    <property type="project" value="UniProtKB-ARBA"/>
</dbReference>
<sequence length="288" mass="30266">MPKVLVIGDVIDDILVRPVGLIRNDTDTTSEITSAPGGSGANFACWLASLGVETHFVGRVGQADLERHSESLAAFGVIPHLQSDSIHQTGKIVVLVEGQTRSFLTDRGANKYLDLNQIDLEWFGDALYISGYSVLDQAAKDLKSLFERARPGLVVCDPGSAGYIADHSVLEFLNRLEGVDLVTPSLEEGRILTAESAPSVIAGLLARRFPMVALTLGSVGVQLSQGEETELVEAIPADIVDATGAGDAFAAKLLEQILGGNSLSTSAQAAVRFAAKAVTVVGGRPTSN</sequence>
<accession>A0A7D4PWM0</accession>
<reference evidence="5 6" key="1">
    <citation type="submission" date="2020-05" db="EMBL/GenBank/DDBJ databases">
        <title>Aquirufa sp. strain 15G-AUS-rot a new Aquirufa species.</title>
        <authorList>
            <person name="Pitt A."/>
            <person name="Hahn M.W."/>
        </authorList>
    </citation>
    <scope>NUCLEOTIDE SEQUENCE [LARGE SCALE GENOMIC DNA]</scope>
    <source>
        <strain evidence="5 6">15G-AUS-rot</strain>
    </source>
</reference>
<evidence type="ECO:0000313" key="6">
    <source>
        <dbReference type="Proteomes" id="UP000501003"/>
    </source>
</evidence>
<dbReference type="InterPro" id="IPR002139">
    <property type="entry name" value="Ribo/fructo_kinase"/>
</dbReference>
<proteinExistence type="inferred from homology"/>
<dbReference type="PRINTS" id="PR00990">
    <property type="entry name" value="RIBOKINASE"/>
</dbReference>
<protein>
    <submittedName>
        <fullName evidence="5">Carbohydrate kinase family protein</fullName>
    </submittedName>
</protein>
<dbReference type="InterPro" id="IPR011611">
    <property type="entry name" value="PfkB_dom"/>
</dbReference>